<reference evidence="2" key="1">
    <citation type="journal article" date="2015" name="Proc. Natl. Acad. Sci. U.S.A.">
        <title>Networks of energetic and metabolic interactions define dynamics in microbial communities.</title>
        <authorList>
            <person name="Embree M."/>
            <person name="Liu J.K."/>
            <person name="Al-Bassam M.M."/>
            <person name="Zengler K."/>
        </authorList>
    </citation>
    <scope>NUCLEOTIDE SEQUENCE</scope>
</reference>
<proteinExistence type="predicted"/>
<protein>
    <submittedName>
        <fullName evidence="2">Putative cytochrome c</fullName>
    </submittedName>
</protein>
<comment type="caution">
    <text evidence="2">The sequence shown here is derived from an EMBL/GenBank/DDBJ whole genome shotgun (WGS) entry which is preliminary data.</text>
</comment>
<dbReference type="InterPro" id="IPR025992">
    <property type="entry name" value="Haem-bd"/>
</dbReference>
<dbReference type="SMART" id="SM01235">
    <property type="entry name" value="Haem_bd"/>
    <property type="match status" value="1"/>
</dbReference>
<dbReference type="EMBL" id="LNQE01000677">
    <property type="protein sequence ID" value="KUG25476.1"/>
    <property type="molecule type" value="Genomic_DNA"/>
</dbReference>
<dbReference type="Pfam" id="PF14376">
    <property type="entry name" value="Haem_bd"/>
    <property type="match status" value="1"/>
</dbReference>
<name>A0A0W8FXA7_9ZZZZ</name>
<feature type="domain" description="Haem-binding" evidence="1">
    <location>
        <begin position="14"/>
        <end position="140"/>
    </location>
</feature>
<gene>
    <name evidence="2" type="ORF">ASZ90_004711</name>
</gene>
<evidence type="ECO:0000313" key="2">
    <source>
        <dbReference type="EMBL" id="KUG25476.1"/>
    </source>
</evidence>
<evidence type="ECO:0000259" key="1">
    <source>
        <dbReference type="SMART" id="SM01235"/>
    </source>
</evidence>
<accession>A0A0W8FXA7</accession>
<dbReference type="AlphaFoldDB" id="A0A0W8FXA7"/>
<sequence length="153" mass="17991">MKNKLWKKLFLGVVLVFIAIQFYPYGRDHNNPPVTNQVKWDSDFTKETFYNACADCHSNETNWPWYSHLAPVSWLIQSDVEKGRRRFNISVREGLKEADEAYEEVEKGEMPLPIYLPLHPKARFDDIQKDRFIAGLKATFNNDSESTYKKKND</sequence>
<organism evidence="2">
    <name type="scientific">hydrocarbon metagenome</name>
    <dbReference type="NCBI Taxonomy" id="938273"/>
    <lineage>
        <taxon>unclassified sequences</taxon>
        <taxon>metagenomes</taxon>
        <taxon>ecological metagenomes</taxon>
    </lineage>
</organism>